<accession>A0A1H6DRN0</accession>
<dbReference type="Pfam" id="PF20248">
    <property type="entry name" value="DUF6603"/>
    <property type="match status" value="1"/>
</dbReference>
<reference evidence="3" key="1">
    <citation type="submission" date="2016-10" db="EMBL/GenBank/DDBJ databases">
        <authorList>
            <person name="Varghese N."/>
            <person name="Submissions S."/>
        </authorList>
    </citation>
    <scope>NUCLEOTIDE SEQUENCE [LARGE SCALE GENOMIC DNA]</scope>
    <source>
        <strain evidence="3">DSM 43163</strain>
    </source>
</reference>
<protein>
    <recommendedName>
        <fullName evidence="1">DUF6603 domain-containing protein</fullName>
    </recommendedName>
</protein>
<dbReference type="RefSeq" id="WP_146087595.1">
    <property type="nucleotide sequence ID" value="NZ_FNVO01000021.1"/>
</dbReference>
<proteinExistence type="predicted"/>
<organism evidence="2 3">
    <name type="scientific">Thermomonospora echinospora</name>
    <dbReference type="NCBI Taxonomy" id="1992"/>
    <lineage>
        <taxon>Bacteria</taxon>
        <taxon>Bacillati</taxon>
        <taxon>Actinomycetota</taxon>
        <taxon>Actinomycetes</taxon>
        <taxon>Streptosporangiales</taxon>
        <taxon>Thermomonosporaceae</taxon>
        <taxon>Thermomonospora</taxon>
    </lineage>
</organism>
<keyword evidence="3" id="KW-1185">Reference proteome</keyword>
<dbReference type="EMBL" id="FNVO01000021">
    <property type="protein sequence ID" value="SEG87961.1"/>
    <property type="molecule type" value="Genomic_DNA"/>
</dbReference>
<evidence type="ECO:0000313" key="2">
    <source>
        <dbReference type="EMBL" id="SEG87961.1"/>
    </source>
</evidence>
<feature type="domain" description="DUF6603" evidence="1">
    <location>
        <begin position="452"/>
        <end position="1014"/>
    </location>
</feature>
<dbReference type="Proteomes" id="UP000236723">
    <property type="component" value="Unassembled WGS sequence"/>
</dbReference>
<sequence>MTDHDAGRVLATELGVLLEPVISAVEDPDRLRTLLHGIGWDLDALTGFPVSRITALLAAVESAHGQLAAAVAQPPDDLDGARALLPALARCFTAVRALGTAFDDWTGPRPHGFADLGRDLLELLVVRYLRERRPLPGAVLQALGLIEPRTPEELPPLVLDGASGLPVRFPAGPHRIRLDRLPRLVGAPLPALREIYLGPDGLGTRDAADAAADLIFPAVAAILHRLGLDARHGRPVDASAGADLQRSLAHMLHVRLPLPERSTDPADLTSALSMAFALAGAQDGRLGLVVIPHTAAALSRRFGAWQADLTADLDGTGVFAVGPQKIFTDSAKGQAARIQAMLSLVRQAGGEQPVLRVGGTSGTRFEVAGPVAFTALADLSADRQEYGGEFTTGGAALIVSTGDGDGFLQKMLSGRHRLDFAFGLGWSRQRGLFLSGGAALEAEYAVGAGIGGPARLDRVTLSVRPSTDPDAQAVDLIAAASGRVRLGPVAIDVRRIGLRGRLAFPPEGGNLGPADLDLAFQPPSGIALKVDAGAVTGAGFLSFDPAAARYSGGVDLDFASFRLAAMGLLTTRLPGGRPGFSLLVVINARFPQPIPLGFGFNLAAVGGLLGVNRAADVARLRAGLRNGALTALLSPGDAVGDERRLIDDLDSLFPATADRHVFGPTARLTWGVPTVVTIDLGLALELPKPLRFIAAGRIRLLLPDERAPIADLKMDALGVLDIGEGTLAMDAVLYDSQIAGWRLSGDMALRARWTGRTDFVMSAGGFHPRFRPPPGFPALRRMTMAIGGEDVRIRLQAYLALTAATLQMGSAVEVYARAGDVTATGHFTFDALVRFDPFGFEIDVALALSVRWKDKLLLGVYAELHLTGPGRWHVLGRAEIHLLFLKIRVSFEGYFGDEPPQPALPPENAADRVRAALGQRGAWQVDEPAGRPPALTMRADLPRDLLLVSPAARVTVRQAVAPVGGVRLDRLGRARLTGDREIRIEAASLGGDSCPTVDVEDPFAPDQYFDRSDEDKLTLPSFDRLPSGVSFTATDTIDYDRSGPPGIPITYTTLVVDAPDTAAASTLSPAMSSLGSAGPGRPLPGGPRRAPDWTLGGAELAVLAKTGAAAHAETRTGGLNRFDAPGLDLSVHDTAYEVVSVHTLTPAGPRPAGGERWSRTEAADRLRRWLADHPADTGRLTIVPVHEAGTAAVSRRRLRTRREGVVSS</sequence>
<evidence type="ECO:0000259" key="1">
    <source>
        <dbReference type="Pfam" id="PF20248"/>
    </source>
</evidence>
<evidence type="ECO:0000313" key="3">
    <source>
        <dbReference type="Proteomes" id="UP000236723"/>
    </source>
</evidence>
<gene>
    <name evidence="2" type="ORF">SAMN04489712_12145</name>
</gene>
<dbReference type="InterPro" id="IPR046538">
    <property type="entry name" value="DUF6603"/>
</dbReference>
<dbReference type="AlphaFoldDB" id="A0A1H6DRN0"/>
<name>A0A1H6DRN0_9ACTN</name>
<dbReference type="OrthoDB" id="535891at2"/>